<reference evidence="10 11" key="1">
    <citation type="submission" date="2018-02" db="EMBL/GenBank/DDBJ databases">
        <title>Draft genome sequences of four Legionella pneumophila clinical strains isolated in Ontario.</title>
        <authorList>
            <person name="Fortuna A."/>
            <person name="Ramnarine R."/>
            <person name="Li A."/>
            <person name="Frantz C."/>
            <person name="Mallo G."/>
        </authorList>
    </citation>
    <scope>NUCLEOTIDE SEQUENCE [LARGE SCALE GENOMIC DNA]</scope>
    <source>
        <strain evidence="10 11">LG61</strain>
    </source>
</reference>
<dbReference type="GO" id="GO:0018104">
    <property type="term" value="P:peptidoglycan-protein cross-linking"/>
    <property type="evidence" value="ECO:0007669"/>
    <property type="project" value="TreeGrafter"/>
</dbReference>
<gene>
    <name evidence="10" type="ORF">C3928_07980</name>
</gene>
<evidence type="ECO:0000256" key="4">
    <source>
        <dbReference type="ARBA" id="ARBA00022679"/>
    </source>
</evidence>
<organism evidence="10 11">
    <name type="scientific">Legionella pneumophila</name>
    <dbReference type="NCBI Taxonomy" id="446"/>
    <lineage>
        <taxon>Bacteria</taxon>
        <taxon>Pseudomonadati</taxon>
        <taxon>Pseudomonadota</taxon>
        <taxon>Gammaproteobacteria</taxon>
        <taxon>Legionellales</taxon>
        <taxon>Legionellaceae</taxon>
        <taxon>Legionella</taxon>
    </lineage>
</organism>
<sequence length="162" mass="18157">MVKNSKFIFISIKKQKISCFEKDHLITNYAISSGKNGVGEKMNSGCTPRGWHKIHSILGLDLPINSVMVARKWTGEIYSESLATQFPERDWILTRILQLDGLEPGRNKGGEVDTLQRYIYIHGTPDTTQLGIPGSHGCIRLNNDAIIELAAWATKNTLVYIQ</sequence>
<evidence type="ECO:0000256" key="8">
    <source>
        <dbReference type="ARBA" id="ARBA00023316"/>
    </source>
</evidence>
<dbReference type="InterPro" id="IPR050979">
    <property type="entry name" value="LD-transpeptidase"/>
</dbReference>
<proteinExistence type="inferred from homology"/>
<dbReference type="InterPro" id="IPR005490">
    <property type="entry name" value="LD_TPept_cat_dom"/>
</dbReference>
<evidence type="ECO:0000256" key="3">
    <source>
        <dbReference type="ARBA" id="ARBA00022676"/>
    </source>
</evidence>
<dbReference type="GO" id="GO:0005576">
    <property type="term" value="C:extracellular region"/>
    <property type="evidence" value="ECO:0007669"/>
    <property type="project" value="TreeGrafter"/>
</dbReference>
<dbReference type="PANTHER" id="PTHR30582:SF24">
    <property type="entry name" value="L,D-TRANSPEPTIDASE ERFK_SRFK-RELATED"/>
    <property type="match status" value="1"/>
</dbReference>
<evidence type="ECO:0000313" key="10">
    <source>
        <dbReference type="EMBL" id="PPK30696.1"/>
    </source>
</evidence>
<keyword evidence="4" id="KW-0808">Transferase</keyword>
<dbReference type="GO" id="GO:0008360">
    <property type="term" value="P:regulation of cell shape"/>
    <property type="evidence" value="ECO:0007669"/>
    <property type="project" value="UniProtKB-UniRule"/>
</dbReference>
<feature type="active site" description="Proton donor/acceptor" evidence="9">
    <location>
        <position position="122"/>
    </location>
</feature>
<dbReference type="SUPFAM" id="SSF141523">
    <property type="entry name" value="L,D-transpeptidase catalytic domain-like"/>
    <property type="match status" value="1"/>
</dbReference>
<evidence type="ECO:0000256" key="6">
    <source>
        <dbReference type="ARBA" id="ARBA00022960"/>
    </source>
</evidence>
<dbReference type="PANTHER" id="PTHR30582">
    <property type="entry name" value="L,D-TRANSPEPTIDASE"/>
    <property type="match status" value="1"/>
</dbReference>
<dbReference type="Pfam" id="PF03734">
    <property type="entry name" value="YkuD"/>
    <property type="match status" value="1"/>
</dbReference>
<accession>A0A2S6EZU6</accession>
<dbReference type="EMBL" id="PQWY01000011">
    <property type="protein sequence ID" value="PPK30696.1"/>
    <property type="molecule type" value="Genomic_DNA"/>
</dbReference>
<keyword evidence="3" id="KW-0328">Glycosyltransferase</keyword>
<dbReference type="AlphaFoldDB" id="A0A2S6EZU6"/>
<dbReference type="GO" id="GO:0071972">
    <property type="term" value="F:peptidoglycan L,D-transpeptidase activity"/>
    <property type="evidence" value="ECO:0007669"/>
    <property type="project" value="TreeGrafter"/>
</dbReference>
<dbReference type="UniPathway" id="UPA00219"/>
<comment type="similarity">
    <text evidence="2">Belongs to the YkuD family.</text>
</comment>
<evidence type="ECO:0000256" key="9">
    <source>
        <dbReference type="PROSITE-ProRule" id="PRU01373"/>
    </source>
</evidence>
<protein>
    <submittedName>
        <fullName evidence="10">L,D-transpeptidase</fullName>
    </submittedName>
</protein>
<dbReference type="OrthoDB" id="9787225at2"/>
<dbReference type="PROSITE" id="PS52029">
    <property type="entry name" value="LD_TPASE"/>
    <property type="match status" value="1"/>
</dbReference>
<keyword evidence="8 9" id="KW-0961">Cell wall biogenesis/degradation</keyword>
<keyword evidence="7 9" id="KW-0573">Peptidoglycan synthesis</keyword>
<keyword evidence="5" id="KW-0378">Hydrolase</keyword>
<feature type="active site" description="Nucleophile" evidence="9">
    <location>
        <position position="138"/>
    </location>
</feature>
<keyword evidence="6 9" id="KW-0133">Cell shape</keyword>
<comment type="pathway">
    <text evidence="1 9">Cell wall biogenesis; peptidoglycan biosynthesis.</text>
</comment>
<dbReference type="InterPro" id="IPR038063">
    <property type="entry name" value="Transpep_catalytic_dom"/>
</dbReference>
<evidence type="ECO:0000256" key="7">
    <source>
        <dbReference type="ARBA" id="ARBA00022984"/>
    </source>
</evidence>
<comment type="caution">
    <text evidence="10">The sequence shown here is derived from an EMBL/GenBank/DDBJ whole genome shotgun (WGS) entry which is preliminary data.</text>
</comment>
<dbReference type="CDD" id="cd16913">
    <property type="entry name" value="YkuD_like"/>
    <property type="match status" value="1"/>
</dbReference>
<dbReference type="RefSeq" id="WP_027227081.1">
    <property type="nucleotide sequence ID" value="NZ_CP017601.1"/>
</dbReference>
<dbReference type="Gene3D" id="2.40.440.10">
    <property type="entry name" value="L,D-transpeptidase catalytic domain-like"/>
    <property type="match status" value="1"/>
</dbReference>
<evidence type="ECO:0000256" key="1">
    <source>
        <dbReference type="ARBA" id="ARBA00004752"/>
    </source>
</evidence>
<evidence type="ECO:0000256" key="5">
    <source>
        <dbReference type="ARBA" id="ARBA00022801"/>
    </source>
</evidence>
<dbReference type="Proteomes" id="UP000239239">
    <property type="component" value="Unassembled WGS sequence"/>
</dbReference>
<evidence type="ECO:0000313" key="11">
    <source>
        <dbReference type="Proteomes" id="UP000239239"/>
    </source>
</evidence>
<evidence type="ECO:0000256" key="2">
    <source>
        <dbReference type="ARBA" id="ARBA00005992"/>
    </source>
</evidence>
<name>A0A2S6EZU6_LEGPN</name>
<dbReference type="GO" id="GO:0071555">
    <property type="term" value="P:cell wall organization"/>
    <property type="evidence" value="ECO:0007669"/>
    <property type="project" value="UniProtKB-UniRule"/>
</dbReference>
<dbReference type="GO" id="GO:0016757">
    <property type="term" value="F:glycosyltransferase activity"/>
    <property type="evidence" value="ECO:0007669"/>
    <property type="project" value="UniProtKB-KW"/>
</dbReference>